<keyword evidence="1" id="KW-1133">Transmembrane helix</keyword>
<dbReference type="Pfam" id="PF09990">
    <property type="entry name" value="DUF2231"/>
    <property type="match status" value="1"/>
</dbReference>
<keyword evidence="1" id="KW-0812">Transmembrane</keyword>
<evidence type="ECO:0000259" key="2">
    <source>
        <dbReference type="Pfam" id="PF09990"/>
    </source>
</evidence>
<proteinExistence type="predicted"/>
<feature type="transmembrane region" description="Helical" evidence="1">
    <location>
        <begin position="114"/>
        <end position="138"/>
    </location>
</feature>
<protein>
    <recommendedName>
        <fullName evidence="2">DUF2231 domain-containing protein</fullName>
    </recommendedName>
</protein>
<feature type="transmembrane region" description="Helical" evidence="1">
    <location>
        <begin position="81"/>
        <end position="102"/>
    </location>
</feature>
<comment type="caution">
    <text evidence="3">The sequence shown here is derived from an EMBL/GenBank/DDBJ whole genome shotgun (WGS) entry which is preliminary data.</text>
</comment>
<evidence type="ECO:0000256" key="1">
    <source>
        <dbReference type="SAM" id="Phobius"/>
    </source>
</evidence>
<sequence>MFNFLTTITQDLHPMVVHFPIALFFLSFILAVVGLKRSPYQDMEWSLFAIGTIISPVAVVTGLIAHSPYEETQFASVIEPHQFSAIVGTVVLIVFAIWRFMSRRRDKDIGRQSWYRWVALIGLIWIIFVGGTGGQLVYEYGLNVRGVNPLLP</sequence>
<feature type="transmembrane region" description="Helical" evidence="1">
    <location>
        <begin position="47"/>
        <end position="69"/>
    </location>
</feature>
<evidence type="ECO:0000313" key="3">
    <source>
        <dbReference type="EMBL" id="PTQ55949.1"/>
    </source>
</evidence>
<gene>
    <name evidence="3" type="ORF">BSOLF_1100</name>
</gene>
<feature type="transmembrane region" description="Helical" evidence="1">
    <location>
        <begin position="15"/>
        <end position="35"/>
    </location>
</feature>
<reference evidence="4" key="1">
    <citation type="journal article" date="2018" name="Sci. Rep.">
        <title>Lignite coal burning seam in the remote Altai Mountains harbors a hydrogen-driven thermophilic microbial community.</title>
        <authorList>
            <person name="Kadnikov V.V."/>
            <person name="Mardanov A.V."/>
            <person name="Ivasenko D.A."/>
            <person name="Antsiferov D.V."/>
            <person name="Beletsky A.V."/>
            <person name="Karnachuk O.V."/>
            <person name="Ravin N.V."/>
        </authorList>
    </citation>
    <scope>NUCLEOTIDE SEQUENCE [LARGE SCALE GENOMIC DNA]</scope>
</reference>
<feature type="domain" description="DUF2231" evidence="2">
    <location>
        <begin position="12"/>
        <end position="144"/>
    </location>
</feature>
<accession>A0A2R6XZU3</accession>
<keyword evidence="1" id="KW-0472">Membrane</keyword>
<dbReference type="Proteomes" id="UP000244338">
    <property type="component" value="Unassembled WGS sequence"/>
</dbReference>
<dbReference type="EMBL" id="PEBX01000058">
    <property type="protein sequence ID" value="PTQ55949.1"/>
    <property type="molecule type" value="Genomic_DNA"/>
</dbReference>
<name>A0A2R6XZU3_9BACL</name>
<dbReference type="InterPro" id="IPR019251">
    <property type="entry name" value="DUF2231_TM"/>
</dbReference>
<evidence type="ECO:0000313" key="4">
    <source>
        <dbReference type="Proteomes" id="UP000244338"/>
    </source>
</evidence>
<dbReference type="AlphaFoldDB" id="A0A2R6XZU3"/>
<organism evidence="3 4">
    <name type="scientific">Candidatus Carbonibacillus altaicus</name>
    <dbReference type="NCBI Taxonomy" id="2163959"/>
    <lineage>
        <taxon>Bacteria</taxon>
        <taxon>Bacillati</taxon>
        <taxon>Bacillota</taxon>
        <taxon>Bacilli</taxon>
        <taxon>Bacillales</taxon>
        <taxon>Candidatus Carbonibacillus</taxon>
    </lineage>
</organism>